<evidence type="ECO:0000256" key="5">
    <source>
        <dbReference type="ARBA" id="ARBA00031445"/>
    </source>
</evidence>
<keyword evidence="8" id="KW-0472">Membrane</keyword>
<dbReference type="UniPathway" id="UPA00958"/>
<accession>A0A1T5CSB5</accession>
<evidence type="ECO:0000256" key="1">
    <source>
        <dbReference type="ARBA" id="ARBA00004713"/>
    </source>
</evidence>
<dbReference type="GO" id="GO:0009245">
    <property type="term" value="P:lipid A biosynthetic process"/>
    <property type="evidence" value="ECO:0007669"/>
    <property type="project" value="TreeGrafter"/>
</dbReference>
<dbReference type="GO" id="GO:0005886">
    <property type="term" value="C:plasma membrane"/>
    <property type="evidence" value="ECO:0007669"/>
    <property type="project" value="UniProtKB-SubCell"/>
</dbReference>
<evidence type="ECO:0000256" key="7">
    <source>
        <dbReference type="PIRSR" id="PIRSR639901-1"/>
    </source>
</evidence>
<evidence type="ECO:0000259" key="9">
    <source>
        <dbReference type="Pfam" id="PF04413"/>
    </source>
</evidence>
<evidence type="ECO:0000256" key="8">
    <source>
        <dbReference type="RuleBase" id="RU365103"/>
    </source>
</evidence>
<reference evidence="11" key="1">
    <citation type="submission" date="2017-02" db="EMBL/GenBank/DDBJ databases">
        <authorList>
            <person name="Varghese N."/>
            <person name="Submissions S."/>
        </authorList>
    </citation>
    <scope>NUCLEOTIDE SEQUENCE [LARGE SCALE GENOMIC DNA]</scope>
    <source>
        <strain evidence="11">DSM 22385</strain>
    </source>
</reference>
<keyword evidence="8" id="KW-1003">Cell membrane</keyword>
<comment type="function">
    <text evidence="8">Involved in lipopolysaccharide (LPS) biosynthesis. Catalyzes the transfer of 3-deoxy-D-manno-octulosonate (Kdo) residue(s) from CMP-Kdo to lipid IV(A), the tetraacyldisaccharide-1,4'-bisphosphate precursor of lipid A.</text>
</comment>
<name>A0A1T5CSB5_9SPHI</name>
<dbReference type="AlphaFoldDB" id="A0A1T5CSB5"/>
<evidence type="ECO:0000256" key="3">
    <source>
        <dbReference type="ARBA" id="ARBA00019077"/>
    </source>
</evidence>
<dbReference type="GO" id="GO:0009244">
    <property type="term" value="P:lipopolysaccharide core region biosynthetic process"/>
    <property type="evidence" value="ECO:0007669"/>
    <property type="project" value="UniProtKB-UniRule"/>
</dbReference>
<dbReference type="InterPro" id="IPR038107">
    <property type="entry name" value="Glycos_transf_N_sf"/>
</dbReference>
<comment type="similarity">
    <text evidence="8">Belongs to the glycosyltransferase group 1 family.</text>
</comment>
<evidence type="ECO:0000313" key="10">
    <source>
        <dbReference type="EMBL" id="SKB62223.1"/>
    </source>
</evidence>
<dbReference type="Gene3D" id="3.40.50.11720">
    <property type="entry name" value="3-Deoxy-D-manno-octulosonic-acid transferase, N-terminal domain"/>
    <property type="match status" value="1"/>
</dbReference>
<dbReference type="Pfam" id="PF04413">
    <property type="entry name" value="Glycos_transf_N"/>
    <property type="match status" value="1"/>
</dbReference>
<feature type="active site" description="Proton acceptor" evidence="7">
    <location>
        <position position="60"/>
    </location>
</feature>
<comment type="subcellular location">
    <subcellularLocation>
        <location evidence="8">Cell membrane</location>
    </subcellularLocation>
</comment>
<dbReference type="Gene3D" id="3.40.50.2000">
    <property type="entry name" value="Glycogen Phosphorylase B"/>
    <property type="match status" value="1"/>
</dbReference>
<gene>
    <name evidence="10" type="ORF">SAMN05661099_1813</name>
</gene>
<evidence type="ECO:0000256" key="4">
    <source>
        <dbReference type="ARBA" id="ARBA00022679"/>
    </source>
</evidence>
<comment type="catalytic activity">
    <reaction evidence="6 8">
        <text>lipid IVA (E. coli) + CMP-3-deoxy-beta-D-manno-octulosonate = alpha-Kdo-(2-&gt;6)-lipid IVA (E. coli) + CMP + H(+)</text>
        <dbReference type="Rhea" id="RHEA:28066"/>
        <dbReference type="ChEBI" id="CHEBI:15378"/>
        <dbReference type="ChEBI" id="CHEBI:58603"/>
        <dbReference type="ChEBI" id="CHEBI:60364"/>
        <dbReference type="ChEBI" id="CHEBI:60377"/>
        <dbReference type="ChEBI" id="CHEBI:85987"/>
        <dbReference type="EC" id="2.4.99.12"/>
    </reaction>
</comment>
<dbReference type="InterPro" id="IPR039901">
    <property type="entry name" value="Kdotransferase"/>
</dbReference>
<comment type="pathway">
    <text evidence="1 8">Bacterial outer membrane biogenesis; LPS core biosynthesis.</text>
</comment>
<keyword evidence="8" id="KW-0448">Lipopolysaccharide biosynthesis</keyword>
<dbReference type="Proteomes" id="UP000189981">
    <property type="component" value="Unassembled WGS sequence"/>
</dbReference>
<feature type="domain" description="3-deoxy-D-manno-octulosonic-acid transferase N-terminal" evidence="9">
    <location>
        <begin position="47"/>
        <end position="206"/>
    </location>
</feature>
<dbReference type="STRING" id="572036.SAMN05661099_1813"/>
<dbReference type="InterPro" id="IPR007507">
    <property type="entry name" value="Glycos_transf_N"/>
</dbReference>
<organism evidence="10 11">
    <name type="scientific">Daejeonella lutea</name>
    <dbReference type="NCBI Taxonomy" id="572036"/>
    <lineage>
        <taxon>Bacteria</taxon>
        <taxon>Pseudomonadati</taxon>
        <taxon>Bacteroidota</taxon>
        <taxon>Sphingobacteriia</taxon>
        <taxon>Sphingobacteriales</taxon>
        <taxon>Sphingobacteriaceae</taxon>
        <taxon>Daejeonella</taxon>
    </lineage>
</organism>
<dbReference type="GO" id="GO:0043842">
    <property type="term" value="F:Kdo transferase activity"/>
    <property type="evidence" value="ECO:0007669"/>
    <property type="project" value="UniProtKB-EC"/>
</dbReference>
<dbReference type="PANTHER" id="PTHR42755">
    <property type="entry name" value="3-DEOXY-MANNO-OCTULOSONATE CYTIDYLYLTRANSFERASE"/>
    <property type="match status" value="1"/>
</dbReference>
<evidence type="ECO:0000256" key="2">
    <source>
        <dbReference type="ARBA" id="ARBA00012621"/>
    </source>
</evidence>
<protein>
    <recommendedName>
        <fullName evidence="3 8">3-deoxy-D-manno-octulosonic acid transferase</fullName>
        <shortName evidence="8">Kdo transferase</shortName>
        <ecNumber evidence="2 8">2.4.99.12</ecNumber>
    </recommendedName>
    <alternativeName>
        <fullName evidence="5 8">Lipid IV(A) 3-deoxy-D-manno-octulosonic acid transferase</fullName>
    </alternativeName>
</protein>
<keyword evidence="11" id="KW-1185">Reference proteome</keyword>
<dbReference type="PANTHER" id="PTHR42755:SF1">
    <property type="entry name" value="3-DEOXY-D-MANNO-OCTULOSONIC ACID TRANSFERASE, MITOCHONDRIAL-RELATED"/>
    <property type="match status" value="1"/>
</dbReference>
<dbReference type="OrthoDB" id="9789797at2"/>
<evidence type="ECO:0000256" key="6">
    <source>
        <dbReference type="ARBA" id="ARBA00049183"/>
    </source>
</evidence>
<sequence>MLFLYDFGIRVYYFLVLLASLKNKKARAWIEGRKNVFNRIFSLIDPSREHAWFHFASLGEFEQGRPVLEEFKAHYPGISIIITFFSPSGYQIRKDYDGADHVFYLPLDTRANAKKFIKLVNPAIAIFTKYEYWFHYFDELQANKIPLYIISGLFRPDQPFFKWYGSLHRNMLHKVSHFFVQNKESKNLLSGLGLNNVSVNGDTRFDRVVKNISEVTEVPIVRDFCSGSKVFIAGSTWPQDELLIASLTSKFPDWKFIIAPHEVDPAHIRSIEKFFPNSVKLSKQKVNTSEQVLIIDNIGMLSSLYQYADLAYIGGGFGVGIHNTQEAAGFGMPVIFGPNYKKFQEAKDLIVSGAFFPISTEDDLVDRMEYLQDEDVRIKLGAIAKDYVLSKAGATKIILEYLKEKRFASL</sequence>
<dbReference type="EC" id="2.4.99.12" evidence="2 8"/>
<dbReference type="EMBL" id="FUYR01000002">
    <property type="protein sequence ID" value="SKB62223.1"/>
    <property type="molecule type" value="Genomic_DNA"/>
</dbReference>
<proteinExistence type="inferred from homology"/>
<keyword evidence="4 8" id="KW-0808">Transferase</keyword>
<dbReference type="SUPFAM" id="SSF53756">
    <property type="entry name" value="UDP-Glycosyltransferase/glycogen phosphorylase"/>
    <property type="match status" value="1"/>
</dbReference>
<evidence type="ECO:0000313" key="11">
    <source>
        <dbReference type="Proteomes" id="UP000189981"/>
    </source>
</evidence>
<dbReference type="RefSeq" id="WP_079702371.1">
    <property type="nucleotide sequence ID" value="NZ_FUYR01000002.1"/>
</dbReference>